<gene>
    <name evidence="1" type="ORF">AB0D95_30485</name>
</gene>
<dbReference type="RefSeq" id="WP_359278270.1">
    <property type="nucleotide sequence ID" value="NZ_JBEZNA010000129.1"/>
</dbReference>
<evidence type="ECO:0000313" key="2">
    <source>
        <dbReference type="Proteomes" id="UP001551584"/>
    </source>
</evidence>
<comment type="caution">
    <text evidence="1">The sequence shown here is derived from an EMBL/GenBank/DDBJ whole genome shotgun (WGS) entry which is preliminary data.</text>
</comment>
<dbReference type="InterPro" id="IPR019734">
    <property type="entry name" value="TPR_rpt"/>
</dbReference>
<keyword evidence="2" id="KW-1185">Reference proteome</keyword>
<evidence type="ECO:0008006" key="3">
    <source>
        <dbReference type="Google" id="ProtNLM"/>
    </source>
</evidence>
<dbReference type="Proteomes" id="UP001551584">
    <property type="component" value="Unassembled WGS sequence"/>
</dbReference>
<dbReference type="Gene3D" id="1.25.40.10">
    <property type="entry name" value="Tetratricopeptide repeat domain"/>
    <property type="match status" value="1"/>
</dbReference>
<name>A0ABV3EZI5_9ACTN</name>
<dbReference type="InterPro" id="IPR011990">
    <property type="entry name" value="TPR-like_helical_dom_sf"/>
</dbReference>
<evidence type="ECO:0000313" key="1">
    <source>
        <dbReference type="EMBL" id="MEU9581546.1"/>
    </source>
</evidence>
<dbReference type="SUPFAM" id="SSF48452">
    <property type="entry name" value="TPR-like"/>
    <property type="match status" value="2"/>
</dbReference>
<dbReference type="EMBL" id="JBEZNA010000129">
    <property type="protein sequence ID" value="MEU9581546.1"/>
    <property type="molecule type" value="Genomic_DNA"/>
</dbReference>
<sequence>MSRTEQEVRQLYAEANRMPAGPAKFAALEQAARHADALGLVEFAFEIRMRSTSVFHNNGAAQKAMVAFSWCLAAYDREPERFGGWSERSLLWNLKWMIYNVHQFPEIPLRHALDLLEDMERRYRRGGHSMHAVLQHRGLIAESVGELEQAREHYERMARAPRDHLSDCAGCVPSSQTRTLVALGRDEEAIEVGEPARTSYCSDQPQWINSELLLPYLRTGQPHKALEAHRTAYRRIREKPYHLAELALHLMFCVHTGNPERGLDLVERHLHWLDSPRTPLADADFCAAAVAVLRTLQERGEGDRPVRSRAGSAGGRGAVTVASLAAGLRERALRLGERFDARNGNAYQGERLRRRMAAGPLGEPLPLHVFHPAAHSAADPRARRIRELVENVAALTAAGEGEAAAVARLEAAEALLDAGRGEEAAEAAEEAVREVERLGLGGHGPRAAWLLVRAHRADGNRQRAAAVLRDLVEGTAPDAVLDGLPSRPGLEEDLGHLLTDAGDRHRWFLSASLGYAAAGRTEERLRSLVMALRTADGPEALARAASAAEAAVTGPGVGALRAAHVRLVLADVLRDAERPEEAAAQLEAVRKEPPGSGPEYREVLARALTALGAVRFRLGEHGAAEETARAALALGTDDDWTAAVTLVLALRARGAAEEARAVMEAHGLDEEDVDEENLDDC</sequence>
<accession>A0ABV3EZI5</accession>
<proteinExistence type="predicted"/>
<protein>
    <recommendedName>
        <fullName evidence="3">Tetratricopeptide repeat protein</fullName>
    </recommendedName>
</protein>
<dbReference type="SMART" id="SM00028">
    <property type="entry name" value="TPR"/>
    <property type="match status" value="3"/>
</dbReference>
<reference evidence="1 2" key="1">
    <citation type="submission" date="2024-06" db="EMBL/GenBank/DDBJ databases">
        <title>The Natural Products Discovery Center: Release of the First 8490 Sequenced Strains for Exploring Actinobacteria Biosynthetic Diversity.</title>
        <authorList>
            <person name="Kalkreuter E."/>
            <person name="Kautsar S.A."/>
            <person name="Yang D."/>
            <person name="Bader C.D."/>
            <person name="Teijaro C.N."/>
            <person name="Fluegel L."/>
            <person name="Davis C.M."/>
            <person name="Simpson J.R."/>
            <person name="Lauterbach L."/>
            <person name="Steele A.D."/>
            <person name="Gui C."/>
            <person name="Meng S."/>
            <person name="Li G."/>
            <person name="Viehrig K."/>
            <person name="Ye F."/>
            <person name="Su P."/>
            <person name="Kiefer A.F."/>
            <person name="Nichols A."/>
            <person name="Cepeda A.J."/>
            <person name="Yan W."/>
            <person name="Fan B."/>
            <person name="Jiang Y."/>
            <person name="Adhikari A."/>
            <person name="Zheng C.-J."/>
            <person name="Schuster L."/>
            <person name="Cowan T.M."/>
            <person name="Smanski M.J."/>
            <person name="Chevrette M.G."/>
            <person name="De Carvalho L.P.S."/>
            <person name="Shen B."/>
        </authorList>
    </citation>
    <scope>NUCLEOTIDE SEQUENCE [LARGE SCALE GENOMIC DNA]</scope>
    <source>
        <strain evidence="1 2">NPDC048117</strain>
    </source>
</reference>
<organism evidence="1 2">
    <name type="scientific">Streptomyces chilikensis</name>
    <dbReference type="NCBI Taxonomy" id="1194079"/>
    <lineage>
        <taxon>Bacteria</taxon>
        <taxon>Bacillati</taxon>
        <taxon>Actinomycetota</taxon>
        <taxon>Actinomycetes</taxon>
        <taxon>Kitasatosporales</taxon>
        <taxon>Streptomycetaceae</taxon>
        <taxon>Streptomyces</taxon>
    </lineage>
</organism>